<evidence type="ECO:0000259" key="4">
    <source>
        <dbReference type="Pfam" id="PF08545"/>
    </source>
</evidence>
<evidence type="ECO:0000313" key="8">
    <source>
        <dbReference type="Proteomes" id="UP001570846"/>
    </source>
</evidence>
<dbReference type="GO" id="GO:0044550">
    <property type="term" value="P:secondary metabolite biosynthetic process"/>
    <property type="evidence" value="ECO:0007669"/>
    <property type="project" value="TreeGrafter"/>
</dbReference>
<dbReference type="InterPro" id="IPR013747">
    <property type="entry name" value="ACP_syn_III_C"/>
</dbReference>
<dbReference type="Pfam" id="PF08545">
    <property type="entry name" value="ACP_syn_III"/>
    <property type="match status" value="1"/>
</dbReference>
<protein>
    <submittedName>
        <fullName evidence="6">3-oxoacyl-ACP synthase III family protein</fullName>
    </submittedName>
    <submittedName>
        <fullName evidence="5">Ketoacyl-ACP synthase III</fullName>
    </submittedName>
</protein>
<dbReference type="GO" id="GO:0004315">
    <property type="term" value="F:3-oxoacyl-[acyl-carrier-protein] synthase activity"/>
    <property type="evidence" value="ECO:0007669"/>
    <property type="project" value="InterPro"/>
</dbReference>
<reference evidence="6 8" key="3">
    <citation type="submission" date="2024-08" db="EMBL/GenBank/DDBJ databases">
        <authorList>
            <person name="Wei W."/>
        </authorList>
    </citation>
    <scope>NUCLEOTIDE SEQUENCE [LARGE SCALE GENOMIC DNA]</scope>
    <source>
        <strain evidence="6 8">XU2</strain>
    </source>
</reference>
<dbReference type="PANTHER" id="PTHR34069">
    <property type="entry name" value="3-OXOACYL-[ACYL-CARRIER-PROTEIN] SYNTHASE 3"/>
    <property type="match status" value="1"/>
</dbReference>
<sequence length="336" mass="36674">MGSARAKYIEYYLPDHVLDNQQIAAEHPEWTIEKIAAKTGIFRRHIAAKDEFASDMAVRAALDLFSAHGIDPQSIDFILLCTQSPDYFLPTTACLVQDRLGLSKQCGALDFNLGCSGYIYGLGMAKGLIATKQAKNVLLITSETYTKFIHPSDKSNKTLFGDAAAATLVTGEEDGESLGGEILEFVYGTDGSGASSLIVKNGGARTNFVRNNLVEGLEPDGDDLYMDGGAIFEFTAFNVPKLVKDTLVKHELSMEEIDLFVFHQANQFMLNTIRKRAGIPEEKFFVYLEDCGNTVSSTIPIALREAMRQGRIKKGDKVLLAGFGVGLSMGATILQF</sequence>
<dbReference type="AlphaFoldDB" id="A0A5M8Q8W6"/>
<dbReference type="Proteomes" id="UP001570846">
    <property type="component" value="Unassembled WGS sequence"/>
</dbReference>
<dbReference type="OrthoDB" id="5171393at2"/>
<keyword evidence="8" id="KW-1185">Reference proteome</keyword>
<evidence type="ECO:0000259" key="3">
    <source>
        <dbReference type="Pfam" id="PF08541"/>
    </source>
</evidence>
<reference evidence="5 7" key="1">
    <citation type="submission" date="2019-07" db="EMBL/GenBank/DDBJ databases">
        <authorList>
            <person name="Qu J.-H."/>
        </authorList>
    </citation>
    <scope>NUCLEOTIDE SEQUENCE [LARGE SCALE GENOMIC DNA]</scope>
    <source>
        <strain evidence="5 7">MDT1-10-3</strain>
    </source>
</reference>
<comment type="caution">
    <text evidence="5">The sequence shown here is derived from an EMBL/GenBank/DDBJ whole genome shotgun (WGS) entry which is preliminary data.</text>
</comment>
<feature type="domain" description="Beta-ketoacyl-[acyl-carrier-protein] synthase III C-terminal" evidence="3">
    <location>
        <begin position="249"/>
        <end position="335"/>
    </location>
</feature>
<dbReference type="PANTHER" id="PTHR34069:SF2">
    <property type="entry name" value="BETA-KETOACYL-[ACYL-CARRIER-PROTEIN] SYNTHASE III"/>
    <property type="match status" value="1"/>
</dbReference>
<evidence type="ECO:0000256" key="2">
    <source>
        <dbReference type="ARBA" id="ARBA00023315"/>
    </source>
</evidence>
<dbReference type="GO" id="GO:0006633">
    <property type="term" value="P:fatty acid biosynthetic process"/>
    <property type="evidence" value="ECO:0007669"/>
    <property type="project" value="InterPro"/>
</dbReference>
<evidence type="ECO:0000313" key="6">
    <source>
        <dbReference type="EMBL" id="MFA1771481.1"/>
    </source>
</evidence>
<dbReference type="CDD" id="cd00830">
    <property type="entry name" value="KAS_III"/>
    <property type="match status" value="1"/>
</dbReference>
<feature type="domain" description="Beta-ketoacyl-[acyl-carrier-protein] synthase III N-terminal" evidence="4">
    <location>
        <begin position="109"/>
        <end position="191"/>
    </location>
</feature>
<dbReference type="InterPro" id="IPR013751">
    <property type="entry name" value="ACP_syn_III_N"/>
</dbReference>
<dbReference type="NCBIfam" id="NF006829">
    <property type="entry name" value="PRK09352.1"/>
    <property type="match status" value="1"/>
</dbReference>
<dbReference type="EMBL" id="JBGOGF010000004">
    <property type="protein sequence ID" value="MFA1771481.1"/>
    <property type="molecule type" value="Genomic_DNA"/>
</dbReference>
<evidence type="ECO:0000256" key="1">
    <source>
        <dbReference type="ARBA" id="ARBA00022679"/>
    </source>
</evidence>
<dbReference type="EMBL" id="VKKZ01000022">
    <property type="protein sequence ID" value="KAA6432377.1"/>
    <property type="molecule type" value="Genomic_DNA"/>
</dbReference>
<organism evidence="5 7">
    <name type="scientific">Rufibacter glacialis</name>
    <dbReference type="NCBI Taxonomy" id="1259555"/>
    <lineage>
        <taxon>Bacteria</taxon>
        <taxon>Pseudomonadati</taxon>
        <taxon>Bacteroidota</taxon>
        <taxon>Cytophagia</taxon>
        <taxon>Cytophagales</taxon>
        <taxon>Hymenobacteraceae</taxon>
        <taxon>Rufibacter</taxon>
    </lineage>
</organism>
<proteinExistence type="predicted"/>
<evidence type="ECO:0000313" key="5">
    <source>
        <dbReference type="EMBL" id="KAA6432377.1"/>
    </source>
</evidence>
<dbReference type="InterPro" id="IPR016039">
    <property type="entry name" value="Thiolase-like"/>
</dbReference>
<dbReference type="RefSeq" id="WP_149099409.1">
    <property type="nucleotide sequence ID" value="NZ_BMMG01000005.1"/>
</dbReference>
<gene>
    <name evidence="6" type="ORF">ACD591_09285</name>
    <name evidence="5" type="ORF">FOE74_14830</name>
</gene>
<dbReference type="Proteomes" id="UP000323866">
    <property type="component" value="Unassembled WGS sequence"/>
</dbReference>
<name>A0A5M8Q8W6_9BACT</name>
<dbReference type="SUPFAM" id="SSF53901">
    <property type="entry name" value="Thiolase-like"/>
    <property type="match status" value="1"/>
</dbReference>
<reference evidence="5 7" key="2">
    <citation type="submission" date="2019-09" db="EMBL/GenBank/DDBJ databases">
        <title>A bacterium isolated from glacier soil.</title>
        <authorList>
            <person name="Liu Q."/>
        </authorList>
    </citation>
    <scope>NUCLEOTIDE SEQUENCE [LARGE SCALE GENOMIC DNA]</scope>
    <source>
        <strain evidence="5 7">MDT1-10-3</strain>
    </source>
</reference>
<keyword evidence="2" id="KW-0012">Acyltransferase</keyword>
<dbReference type="Gene3D" id="3.40.47.10">
    <property type="match status" value="1"/>
</dbReference>
<evidence type="ECO:0000313" key="7">
    <source>
        <dbReference type="Proteomes" id="UP000323866"/>
    </source>
</evidence>
<accession>A0A5M8Q8W6</accession>
<dbReference type="Pfam" id="PF08541">
    <property type="entry name" value="ACP_syn_III_C"/>
    <property type="match status" value="1"/>
</dbReference>
<keyword evidence="1" id="KW-0808">Transferase</keyword>